<sequence>MDTYDVSDVPEYLRILQGQKRTLRNAQSKKGQRPKAMKSREEILAQFMLRQMINQGPVGPHSIRSAFIPSAYPPSVLPLTDLKKIMIKDLTLETHHRGSYILLRTASQPDIMTAIMAIVEDEDNRALMLQLYNQEKEIATDCLTQGTILIVKEPYLKIMADGDCGIRVDHLSDVRFIPAYDASSTFLERTGYRRRHPCQRLEDNREQLFQQGYSKALKSAPTAEEALTIKLNRALAFLKRDQFDAALHDLKELSSTFHLSEKVLFRKAQALYHLQRFRECCDVYTEFSKQYPGLKSAKSEFNRAISRLKEEQRGDYQFKLLQREAAENRPPHLDHATYVGHVSVGSTDSHGRGLFTTQAVKAGDLLFCEKAFAYAFHDAINPIQGLSLLMNTERNTMIVGTQADLLSLIIQKLYKSPSLMSTITDLYHGSYKPVGASEVDGAPIVDTFLVERIMSLNSFGCLLSSRESHKQVTIQRPQLDKNATKFHSCGLWPLASSINHSCYSNARRSFIGDMMIVRATQDLEPNTELNFWYQSPAGSNSKNKRMDLRHWGFKCSCIICQDALNTPQSVVTKRERLQESLEKSFKSPQKPNVARVETILSTIAETYNHPASQVPRFCLWDTCLTLSLIYSTRNQPQKAIDFALKALESLGYIIEGGRPPLIQEAPLVVKKWGLAVDSLVPCWMSLANCYRKVAPGLEDQAKKYAKITYRICVGEDETFDELYAKESGNNRALNHNKKTQQQLGSGVSF</sequence>
<dbReference type="SUPFAM" id="SSF48452">
    <property type="entry name" value="TPR-like"/>
    <property type="match status" value="1"/>
</dbReference>
<proteinExistence type="predicted"/>
<protein>
    <recommendedName>
        <fullName evidence="1">SET domain-containing protein</fullName>
    </recommendedName>
</protein>
<dbReference type="PANTHER" id="PTHR47643:SF2">
    <property type="entry name" value="TPR DOMAIN PROTEIN (AFU_ORTHOLOGUE AFUA_5G12710)"/>
    <property type="match status" value="1"/>
</dbReference>
<keyword evidence="3" id="KW-1185">Reference proteome</keyword>
<dbReference type="AlphaFoldDB" id="A0A9W9JLL8"/>
<evidence type="ECO:0000313" key="2">
    <source>
        <dbReference type="EMBL" id="KAJ5198589.1"/>
    </source>
</evidence>
<reference evidence="2" key="1">
    <citation type="submission" date="2022-12" db="EMBL/GenBank/DDBJ databases">
        <authorList>
            <person name="Petersen C."/>
        </authorList>
    </citation>
    <scope>NUCLEOTIDE SEQUENCE</scope>
    <source>
        <strain evidence="2">IBT 15544</strain>
    </source>
</reference>
<feature type="domain" description="SET" evidence="1">
    <location>
        <begin position="340"/>
        <end position="534"/>
    </location>
</feature>
<dbReference type="Proteomes" id="UP001150904">
    <property type="component" value="Unassembled WGS sequence"/>
</dbReference>
<evidence type="ECO:0000259" key="1">
    <source>
        <dbReference type="PROSITE" id="PS50280"/>
    </source>
</evidence>
<accession>A0A9W9JLL8</accession>
<dbReference type="OrthoDB" id="438641at2759"/>
<dbReference type="Gene3D" id="2.170.270.10">
    <property type="entry name" value="SET domain"/>
    <property type="match status" value="1"/>
</dbReference>
<dbReference type="EMBL" id="JAPQKR010000014">
    <property type="protein sequence ID" value="KAJ5198589.1"/>
    <property type="molecule type" value="Genomic_DNA"/>
</dbReference>
<dbReference type="Gene3D" id="1.25.40.10">
    <property type="entry name" value="Tetratricopeptide repeat domain"/>
    <property type="match status" value="1"/>
</dbReference>
<dbReference type="InterPro" id="IPR053209">
    <property type="entry name" value="Gramillin-biosynth_MTr"/>
</dbReference>
<name>A0A9W9JLL8_9EURO</name>
<comment type="caution">
    <text evidence="2">The sequence shown here is derived from an EMBL/GenBank/DDBJ whole genome shotgun (WGS) entry which is preliminary data.</text>
</comment>
<dbReference type="RefSeq" id="XP_058307017.1">
    <property type="nucleotide sequence ID" value="XM_058454768.1"/>
</dbReference>
<gene>
    <name evidence="2" type="ORF">N7498_007706</name>
</gene>
<dbReference type="InterPro" id="IPR011990">
    <property type="entry name" value="TPR-like_helical_dom_sf"/>
</dbReference>
<dbReference type="SUPFAM" id="SSF82199">
    <property type="entry name" value="SET domain"/>
    <property type="match status" value="1"/>
</dbReference>
<dbReference type="PROSITE" id="PS50280">
    <property type="entry name" value="SET"/>
    <property type="match status" value="1"/>
</dbReference>
<dbReference type="InterPro" id="IPR046341">
    <property type="entry name" value="SET_dom_sf"/>
</dbReference>
<dbReference type="InterPro" id="IPR001214">
    <property type="entry name" value="SET_dom"/>
</dbReference>
<dbReference type="GeneID" id="83182069"/>
<evidence type="ECO:0000313" key="3">
    <source>
        <dbReference type="Proteomes" id="UP001150904"/>
    </source>
</evidence>
<dbReference type="PANTHER" id="PTHR47643">
    <property type="entry name" value="TPR DOMAIN PROTEIN (AFU_ORTHOLOGUE AFUA_5G12710)"/>
    <property type="match status" value="1"/>
</dbReference>
<organism evidence="2 3">
    <name type="scientific">Penicillium cinerascens</name>
    <dbReference type="NCBI Taxonomy" id="70096"/>
    <lineage>
        <taxon>Eukaryota</taxon>
        <taxon>Fungi</taxon>
        <taxon>Dikarya</taxon>
        <taxon>Ascomycota</taxon>
        <taxon>Pezizomycotina</taxon>
        <taxon>Eurotiomycetes</taxon>
        <taxon>Eurotiomycetidae</taxon>
        <taxon>Eurotiales</taxon>
        <taxon>Aspergillaceae</taxon>
        <taxon>Penicillium</taxon>
    </lineage>
</organism>
<dbReference type="Pfam" id="PF00856">
    <property type="entry name" value="SET"/>
    <property type="match status" value="1"/>
</dbReference>
<reference evidence="2" key="2">
    <citation type="journal article" date="2023" name="IMA Fungus">
        <title>Comparative genomic study of the Penicillium genus elucidates a diverse pangenome and 15 lateral gene transfer events.</title>
        <authorList>
            <person name="Petersen C."/>
            <person name="Sorensen T."/>
            <person name="Nielsen M.R."/>
            <person name="Sondergaard T.E."/>
            <person name="Sorensen J.L."/>
            <person name="Fitzpatrick D.A."/>
            <person name="Frisvad J.C."/>
            <person name="Nielsen K.L."/>
        </authorList>
    </citation>
    <scope>NUCLEOTIDE SEQUENCE</scope>
    <source>
        <strain evidence="2">IBT 15544</strain>
    </source>
</reference>